<dbReference type="PANTHER" id="PTHR12677">
    <property type="entry name" value="GOLGI APPARATUS MEMBRANE PROTEIN TVP38-RELATED"/>
    <property type="match status" value="1"/>
</dbReference>
<feature type="transmembrane region" description="Helical" evidence="6">
    <location>
        <begin position="160"/>
        <end position="180"/>
    </location>
</feature>
<evidence type="ECO:0000256" key="4">
    <source>
        <dbReference type="ARBA" id="ARBA00022989"/>
    </source>
</evidence>
<keyword evidence="2 6" id="KW-1003">Cell membrane</keyword>
<gene>
    <name evidence="8" type="ORF">BLX24_17440</name>
</gene>
<keyword evidence="5 6" id="KW-0472">Membrane</keyword>
<name>A0A1S2VGN4_9BACT</name>
<dbReference type="Proteomes" id="UP000181790">
    <property type="component" value="Unassembled WGS sequence"/>
</dbReference>
<evidence type="ECO:0000256" key="2">
    <source>
        <dbReference type="ARBA" id="ARBA00022475"/>
    </source>
</evidence>
<reference evidence="8 9" key="1">
    <citation type="submission" date="2016-10" db="EMBL/GenBank/DDBJ databases">
        <title>Arsenicibacter rosenii gen. nov., sp. nov., an efficient arsenic-methylating bacterium isolated from an arsenic-contaminated paddy soil.</title>
        <authorList>
            <person name="Huang K."/>
        </authorList>
    </citation>
    <scope>NUCLEOTIDE SEQUENCE [LARGE SCALE GENOMIC DNA]</scope>
    <source>
        <strain evidence="8 9">SM-1</strain>
    </source>
</reference>
<keyword evidence="9" id="KW-1185">Reference proteome</keyword>
<dbReference type="RefSeq" id="WP_071504468.1">
    <property type="nucleotide sequence ID" value="NZ_MORL01000009.1"/>
</dbReference>
<feature type="domain" description="VTT" evidence="7">
    <location>
        <begin position="64"/>
        <end position="179"/>
    </location>
</feature>
<evidence type="ECO:0000256" key="3">
    <source>
        <dbReference type="ARBA" id="ARBA00022692"/>
    </source>
</evidence>
<protein>
    <recommendedName>
        <fullName evidence="6">TVP38/TMEM64 family membrane protein</fullName>
    </recommendedName>
</protein>
<keyword evidence="4 6" id="KW-1133">Transmembrane helix</keyword>
<dbReference type="InterPro" id="IPR015414">
    <property type="entry name" value="TMEM64"/>
</dbReference>
<dbReference type="AlphaFoldDB" id="A0A1S2VGN4"/>
<dbReference type="PANTHER" id="PTHR12677:SF59">
    <property type="entry name" value="GOLGI APPARATUS MEMBRANE PROTEIN TVP38-RELATED"/>
    <property type="match status" value="1"/>
</dbReference>
<evidence type="ECO:0000259" key="7">
    <source>
        <dbReference type="Pfam" id="PF09335"/>
    </source>
</evidence>
<comment type="subcellular location">
    <subcellularLocation>
        <location evidence="1 6">Cell membrane</location>
        <topology evidence="1 6">Multi-pass membrane protein</topology>
    </subcellularLocation>
</comment>
<dbReference type="InterPro" id="IPR032816">
    <property type="entry name" value="VTT_dom"/>
</dbReference>
<dbReference type="OrthoDB" id="6194207at2"/>
<sequence>MTPTKKPVIPAVVGVLLTVMPVLTSSLITYEVITREAMFAAWTGPEWLIATLVCCVTSTFALTPPTFLALVFGYFLGWPALLPVFFLNMAAIALVNLLVRFLNQPKLLTYLENNKKARQVLARIHQRELWFIFFAKLSPVLPFALTNLVFALSGARLRNILLGGFMGMIPRTILAVGAGLQAQELRQLLEHPNQASGMQLATIGLFVASIIGFWLVLGRYKPEEVPHA</sequence>
<keyword evidence="3 6" id="KW-0812">Transmembrane</keyword>
<dbReference type="EMBL" id="MORL01000009">
    <property type="protein sequence ID" value="OIN57879.1"/>
    <property type="molecule type" value="Genomic_DNA"/>
</dbReference>
<dbReference type="Pfam" id="PF09335">
    <property type="entry name" value="VTT_dom"/>
    <property type="match status" value="1"/>
</dbReference>
<evidence type="ECO:0000256" key="1">
    <source>
        <dbReference type="ARBA" id="ARBA00004651"/>
    </source>
</evidence>
<organism evidence="8 9">
    <name type="scientific">Arsenicibacter rosenii</name>
    <dbReference type="NCBI Taxonomy" id="1750698"/>
    <lineage>
        <taxon>Bacteria</taxon>
        <taxon>Pseudomonadati</taxon>
        <taxon>Bacteroidota</taxon>
        <taxon>Cytophagia</taxon>
        <taxon>Cytophagales</taxon>
        <taxon>Spirosomataceae</taxon>
        <taxon>Arsenicibacter</taxon>
    </lineage>
</organism>
<evidence type="ECO:0000256" key="5">
    <source>
        <dbReference type="ARBA" id="ARBA00023136"/>
    </source>
</evidence>
<dbReference type="GO" id="GO:0005886">
    <property type="term" value="C:plasma membrane"/>
    <property type="evidence" value="ECO:0007669"/>
    <property type="project" value="UniProtKB-SubCell"/>
</dbReference>
<feature type="transmembrane region" description="Helical" evidence="6">
    <location>
        <begin position="200"/>
        <end position="217"/>
    </location>
</feature>
<feature type="transmembrane region" description="Helical" evidence="6">
    <location>
        <begin position="80"/>
        <end position="102"/>
    </location>
</feature>
<feature type="transmembrane region" description="Helical" evidence="6">
    <location>
        <begin position="129"/>
        <end position="153"/>
    </location>
</feature>
<evidence type="ECO:0000313" key="8">
    <source>
        <dbReference type="EMBL" id="OIN57879.1"/>
    </source>
</evidence>
<evidence type="ECO:0000313" key="9">
    <source>
        <dbReference type="Proteomes" id="UP000181790"/>
    </source>
</evidence>
<feature type="transmembrane region" description="Helical" evidence="6">
    <location>
        <begin position="48"/>
        <end position="73"/>
    </location>
</feature>
<comment type="caution">
    <text evidence="8">The sequence shown here is derived from an EMBL/GenBank/DDBJ whole genome shotgun (WGS) entry which is preliminary data.</text>
</comment>
<comment type="similarity">
    <text evidence="6">Belongs to the TVP38/TMEM64 family.</text>
</comment>
<proteinExistence type="inferred from homology"/>
<evidence type="ECO:0000256" key="6">
    <source>
        <dbReference type="RuleBase" id="RU366058"/>
    </source>
</evidence>
<accession>A0A1S2VGN4</accession>